<evidence type="ECO:0008006" key="3">
    <source>
        <dbReference type="Google" id="ProtNLM"/>
    </source>
</evidence>
<dbReference type="eggNOG" id="COG3386">
    <property type="taxonomic scope" value="Bacteria"/>
</dbReference>
<dbReference type="Pfam" id="PF17164">
    <property type="entry name" value="DUF5122"/>
    <property type="match status" value="3"/>
</dbReference>
<proteinExistence type="predicted"/>
<name>E4TMC8_MARTH</name>
<dbReference type="OrthoDB" id="9805017at2"/>
<sequence>MRKVLLTILILNIYVFHILGQVVNDQWSPRIKDFGNVEAIGNDQQGNVYVAGYFTEVDGVETTSSHLIKLNSEGVLDTTFNADINLENAPEGPPVEENDYKIKFIVPLENGKVLLGREVHHYRIWLTRLNADGSIDESFHIEPIGAEMRYLNEMLVLKNEKILLAGIGIHSDSEKADGSTEVFTDRLILLNSDGTKDASFKGKYENRNYPIGLGRDLPNIQELSNGQILVAGVFSEINDVNVRGLVKINPDGAVDEAFTNFTSGDYNNLYYDFEVTSEDLILLTGDFDSINNNSYKGSVALNPDGTIMQNINLNIYNYQQSGSFRSTSNYLKGFQDGGVSIIANDISNGKTKIFMFNKDLNLLDSIAIDHTFLSNNSLTFDKALQKFYLLTGSYSNNNGIIKSGLKRYSINGARDTQFEILLSQNISQISNFVIGRNGEVFGSKFLYQGATSYFDLMKFSVGQQQPDHMNQDQPKRVIPFKNTDLLLIQTSTNDIKIIDYSGEEKDSFDYQESIYSIISINISENDDVFITYSKPTEQGYTPYVRKLQADGSFDPDFELLLEDAIYPFNTIKINSDNIITAVFESTDTNEKYQIITYDIENKVKESKIIDPQINPYKNAKLVGDSLYLFDVELIIINDNFGLEYKIYVYDIKTGEKVNTLTLYTHESSNNDVVNNFFLTDDKKVIFNVSNSIFKYDLEGEKIDEYFELSFEGNLNQMRYHDNSIYTIGEFSFMNDVPVNNLVIVNLKNTVLKKPNLILADVQEKKNISLEWLGNNETEDGYYINWGVGESSSSRIRTVSTNTSAVAYELILTEEELKEFDSNTDEIWFNVEAFNEANISEPSNKLSVSYATVTANESKKTKNITFFPNPSSGKYFINEVELDLKDSLSFYLVDMSGKLIKKINLDERTISISLEEQDSGLYFLIPTNSNYKPIKLIKK</sequence>
<dbReference type="AlphaFoldDB" id="E4TMC8"/>
<protein>
    <recommendedName>
        <fullName evidence="3">Secretion system C-terminal sorting domain-containing protein</fullName>
    </recommendedName>
</protein>
<evidence type="ECO:0000313" key="1">
    <source>
        <dbReference type="EMBL" id="ADR22387.1"/>
    </source>
</evidence>
<dbReference type="InterPro" id="IPR026444">
    <property type="entry name" value="Secre_tail"/>
</dbReference>
<evidence type="ECO:0000313" key="2">
    <source>
        <dbReference type="Proteomes" id="UP000008720"/>
    </source>
</evidence>
<keyword evidence="2" id="KW-1185">Reference proteome</keyword>
<dbReference type="InterPro" id="IPR013431">
    <property type="entry name" value="Delta_60_rpt"/>
</dbReference>
<dbReference type="SUPFAM" id="SSF82171">
    <property type="entry name" value="DPP6 N-terminal domain-like"/>
    <property type="match status" value="1"/>
</dbReference>
<accession>E4TMC8</accession>
<gene>
    <name evidence="1" type="ordered locus">Ftrac_2409</name>
</gene>
<reference evidence="1 2" key="1">
    <citation type="journal article" date="2011" name="Stand. Genomic Sci.">
        <title>Complete genome sequence of Marivirga tractuosa type strain (H-43).</title>
        <authorList>
            <person name="Pagani I."/>
            <person name="Chertkov O."/>
            <person name="Lapidus A."/>
            <person name="Lucas S."/>
            <person name="Del Rio T.G."/>
            <person name="Tice H."/>
            <person name="Copeland A."/>
            <person name="Cheng J.F."/>
            <person name="Nolan M."/>
            <person name="Saunders E."/>
            <person name="Pitluck S."/>
            <person name="Held B."/>
            <person name="Goodwin L."/>
            <person name="Liolios K."/>
            <person name="Ovchinikova G."/>
            <person name="Ivanova N."/>
            <person name="Mavromatis K."/>
            <person name="Pati A."/>
            <person name="Chen A."/>
            <person name="Palaniappan K."/>
            <person name="Land M."/>
            <person name="Hauser L."/>
            <person name="Jeffries C.D."/>
            <person name="Detter J.C."/>
            <person name="Han C."/>
            <person name="Tapia R."/>
            <person name="Ngatchou-Djao O.D."/>
            <person name="Rohde M."/>
            <person name="Goker M."/>
            <person name="Spring S."/>
            <person name="Sikorski J."/>
            <person name="Woyke T."/>
            <person name="Bristow J."/>
            <person name="Eisen J.A."/>
            <person name="Markowitz V."/>
            <person name="Hugenholtz P."/>
            <person name="Klenk H.P."/>
            <person name="Kyrpides N.C."/>
        </authorList>
    </citation>
    <scope>NUCLEOTIDE SEQUENCE [LARGE SCALE GENOMIC DNA]</scope>
    <source>
        <strain evidence="2">ATCC 23168 / DSM 4126 / NBRC 15989 / NCIMB 1408 / VKM B-1430 / H-43</strain>
    </source>
</reference>
<dbReference type="HOGENOM" id="CLU_312555_0_0_10"/>
<dbReference type="RefSeq" id="WP_013454530.1">
    <property type="nucleotide sequence ID" value="NC_014759.1"/>
</dbReference>
<dbReference type="Gene3D" id="2.80.10.50">
    <property type="match status" value="2"/>
</dbReference>
<dbReference type="Proteomes" id="UP000008720">
    <property type="component" value="Chromosome"/>
</dbReference>
<dbReference type="KEGG" id="mtt:Ftrac_2409"/>
<dbReference type="EMBL" id="CP002349">
    <property type="protein sequence ID" value="ADR22387.1"/>
    <property type="molecule type" value="Genomic_DNA"/>
</dbReference>
<dbReference type="NCBIfam" id="TIGR02608">
    <property type="entry name" value="delta_60_rpt"/>
    <property type="match status" value="3"/>
</dbReference>
<dbReference type="NCBIfam" id="TIGR04183">
    <property type="entry name" value="Por_Secre_tail"/>
    <property type="match status" value="1"/>
</dbReference>
<organism evidence="1 2">
    <name type="scientific">Marivirga tractuosa (strain ATCC 23168 / DSM 4126 / NBRC 15989 / NCIMB 1408 / VKM B-1430 / H-43)</name>
    <name type="common">Microscilla tractuosa</name>
    <name type="synonym">Flexibacter tractuosus</name>
    <dbReference type="NCBI Taxonomy" id="643867"/>
    <lineage>
        <taxon>Bacteria</taxon>
        <taxon>Pseudomonadati</taxon>
        <taxon>Bacteroidota</taxon>
        <taxon>Cytophagia</taxon>
        <taxon>Cytophagales</taxon>
        <taxon>Marivirgaceae</taxon>
        <taxon>Marivirga</taxon>
    </lineage>
</organism>